<evidence type="ECO:0000256" key="5">
    <source>
        <dbReference type="ARBA" id="ARBA00022777"/>
    </source>
</evidence>
<evidence type="ECO:0000259" key="9">
    <source>
        <dbReference type="PROSITE" id="PS50146"/>
    </source>
</evidence>
<comment type="similarity">
    <text evidence="2">Belongs to the diacylglycerol/lipid kinase family.</text>
</comment>
<evidence type="ECO:0000313" key="11">
    <source>
        <dbReference type="Proteomes" id="UP001170379"/>
    </source>
</evidence>
<dbReference type="InterPro" id="IPR045540">
    <property type="entry name" value="YegS/DAGK_C"/>
</dbReference>
<dbReference type="PANTHER" id="PTHR12358:SF106">
    <property type="entry name" value="LIPID KINASE YEGS"/>
    <property type="match status" value="1"/>
</dbReference>
<keyword evidence="5 10" id="KW-0418">Kinase</keyword>
<dbReference type="InterPro" id="IPR017438">
    <property type="entry name" value="ATP-NAD_kinase_N"/>
</dbReference>
<dbReference type="SMART" id="SM00046">
    <property type="entry name" value="DAGKc"/>
    <property type="match status" value="1"/>
</dbReference>
<keyword evidence="11" id="KW-1185">Reference proteome</keyword>
<evidence type="ECO:0000256" key="4">
    <source>
        <dbReference type="ARBA" id="ARBA00022741"/>
    </source>
</evidence>
<feature type="domain" description="DAGKc" evidence="9">
    <location>
        <begin position="1"/>
        <end position="130"/>
    </location>
</feature>
<sequence>MRAKRIVYALNPASGQGLKDDDTVYEEGVELATGATFEELHAATAQALEAPADALIVQGGDGMASMGAEFATKHGVPLGVVPTGTGNDFARSTGIPRGRAARVRAKLIHGLKDGTARFRTVDVLRFTLDGDPHVAVNSINIGFDALVNERANEMRHLRGTTRYLVALLQSVRRFQSERFRYQLDGEPVQEMDAQVLAVLNGRTIGGGIPLGPDARPDDGELDTVIVRGLNRPGLLALFPSALAGLHTLFPQVQTLRGRSIRIESPPGVAIYADGECLRASSTASGSTVEVTIDPRALRLVRAH</sequence>
<comment type="caution">
    <text evidence="10">The sequence shown here is derived from an EMBL/GenBank/DDBJ whole genome shotgun (WGS) entry which is preliminary data.</text>
</comment>
<dbReference type="Gene3D" id="2.60.200.40">
    <property type="match status" value="1"/>
</dbReference>
<accession>A0ABT7C9T3</accession>
<dbReference type="InterPro" id="IPR001206">
    <property type="entry name" value="Diacylglycerol_kinase_cat_dom"/>
</dbReference>
<dbReference type="PANTHER" id="PTHR12358">
    <property type="entry name" value="SPHINGOSINE KINASE"/>
    <property type="match status" value="1"/>
</dbReference>
<reference evidence="10" key="1">
    <citation type="submission" date="2018-03" db="EMBL/GenBank/DDBJ databases">
        <authorList>
            <person name="Nunes O.C."/>
            <person name="Lopes A.R."/>
            <person name="Froufe H."/>
            <person name="Munoz-Merida A."/>
            <person name="Barroso C."/>
            <person name="Egas C."/>
        </authorList>
    </citation>
    <scope>NUCLEOTIDE SEQUENCE</scope>
    <source>
        <strain evidence="10">ON4</strain>
    </source>
</reference>
<dbReference type="RefSeq" id="WP_051266569.1">
    <property type="nucleotide sequence ID" value="NZ_CP028426.1"/>
</dbReference>
<keyword evidence="4" id="KW-0547">Nucleotide-binding</keyword>
<dbReference type="PROSITE" id="PS50146">
    <property type="entry name" value="DAGK"/>
    <property type="match status" value="1"/>
</dbReference>
<organism evidence="10 11">
    <name type="scientific">Gulosibacter molinativorax</name>
    <dbReference type="NCBI Taxonomy" id="256821"/>
    <lineage>
        <taxon>Bacteria</taxon>
        <taxon>Bacillati</taxon>
        <taxon>Actinomycetota</taxon>
        <taxon>Actinomycetes</taxon>
        <taxon>Micrococcales</taxon>
        <taxon>Microbacteriaceae</taxon>
        <taxon>Gulosibacter</taxon>
    </lineage>
</organism>
<gene>
    <name evidence="10" type="ORF">C7K25_11385</name>
</gene>
<dbReference type="Proteomes" id="UP001170379">
    <property type="component" value="Unassembled WGS sequence"/>
</dbReference>
<dbReference type="SUPFAM" id="SSF111331">
    <property type="entry name" value="NAD kinase/diacylglycerol kinase-like"/>
    <property type="match status" value="1"/>
</dbReference>
<keyword evidence="3" id="KW-0808">Transferase</keyword>
<evidence type="ECO:0000256" key="7">
    <source>
        <dbReference type="ARBA" id="ARBA00023209"/>
    </source>
</evidence>
<evidence type="ECO:0000256" key="2">
    <source>
        <dbReference type="ARBA" id="ARBA00005983"/>
    </source>
</evidence>
<dbReference type="EMBL" id="PXVD01000018">
    <property type="protein sequence ID" value="MDJ1371962.1"/>
    <property type="molecule type" value="Genomic_DNA"/>
</dbReference>
<evidence type="ECO:0000256" key="1">
    <source>
        <dbReference type="ARBA" id="ARBA00001946"/>
    </source>
</evidence>
<name>A0ABT7C9T3_9MICO</name>
<keyword evidence="7" id="KW-0594">Phospholipid biosynthesis</keyword>
<keyword evidence="7" id="KW-0443">Lipid metabolism</keyword>
<keyword evidence="6" id="KW-0067">ATP-binding</keyword>
<proteinExistence type="inferred from homology"/>
<protein>
    <submittedName>
        <fullName evidence="10">Diacylglycerol kinase</fullName>
    </submittedName>
</protein>
<dbReference type="InterPro" id="IPR016064">
    <property type="entry name" value="NAD/diacylglycerol_kinase_sf"/>
</dbReference>
<evidence type="ECO:0000256" key="6">
    <source>
        <dbReference type="ARBA" id="ARBA00022840"/>
    </source>
</evidence>
<evidence type="ECO:0000313" key="10">
    <source>
        <dbReference type="EMBL" id="MDJ1371962.1"/>
    </source>
</evidence>
<dbReference type="InterPro" id="IPR050187">
    <property type="entry name" value="Lipid_Phosphate_FormReg"/>
</dbReference>
<keyword evidence="8" id="KW-1208">Phospholipid metabolism</keyword>
<dbReference type="Gene3D" id="3.40.50.10330">
    <property type="entry name" value="Probable inorganic polyphosphate/atp-NAD kinase, domain 1"/>
    <property type="match status" value="1"/>
</dbReference>
<evidence type="ECO:0000256" key="8">
    <source>
        <dbReference type="ARBA" id="ARBA00023264"/>
    </source>
</evidence>
<dbReference type="Pfam" id="PF00781">
    <property type="entry name" value="DAGK_cat"/>
    <property type="match status" value="1"/>
</dbReference>
<keyword evidence="7" id="KW-0444">Lipid biosynthesis</keyword>
<reference evidence="10" key="2">
    <citation type="journal article" date="2022" name="Sci. Rep.">
        <title>In silico prediction of the enzymes involved in the degradation of the herbicide molinate by Gulosibacter molinativorax ON4T.</title>
        <authorList>
            <person name="Lopes A.R."/>
            <person name="Bunin E."/>
            <person name="Viana A.T."/>
            <person name="Froufe H."/>
            <person name="Munoz-Merida A."/>
            <person name="Pinho D."/>
            <person name="Figueiredo J."/>
            <person name="Barroso C."/>
            <person name="Vaz-Moreira I."/>
            <person name="Bellanger X."/>
            <person name="Egas C."/>
            <person name="Nunes O.C."/>
        </authorList>
    </citation>
    <scope>NUCLEOTIDE SEQUENCE</scope>
    <source>
        <strain evidence="10">ON4</strain>
    </source>
</reference>
<dbReference type="GO" id="GO:0016301">
    <property type="term" value="F:kinase activity"/>
    <property type="evidence" value="ECO:0007669"/>
    <property type="project" value="UniProtKB-KW"/>
</dbReference>
<comment type="cofactor">
    <cofactor evidence="1">
        <name>Mg(2+)</name>
        <dbReference type="ChEBI" id="CHEBI:18420"/>
    </cofactor>
</comment>
<evidence type="ECO:0000256" key="3">
    <source>
        <dbReference type="ARBA" id="ARBA00022679"/>
    </source>
</evidence>
<dbReference type="Pfam" id="PF19279">
    <property type="entry name" value="YegS_C"/>
    <property type="match status" value="1"/>
</dbReference>